<feature type="transmembrane region" description="Helical" evidence="7">
    <location>
        <begin position="44"/>
        <end position="65"/>
    </location>
</feature>
<organism evidence="9 10">
    <name type="scientific">Amylolactobacillus amylotrophicus DSM 20534</name>
    <dbReference type="NCBI Taxonomy" id="1423722"/>
    <lineage>
        <taxon>Bacteria</taxon>
        <taxon>Bacillati</taxon>
        <taxon>Bacillota</taxon>
        <taxon>Bacilli</taxon>
        <taxon>Lactobacillales</taxon>
        <taxon>Lactobacillaceae</taxon>
        <taxon>Amylolactobacillus</taxon>
    </lineage>
</organism>
<dbReference type="InterPro" id="IPR049177">
    <property type="entry name" value="MgtC_SapB_SrpB_YhiD_N"/>
</dbReference>
<proteinExistence type="inferred from homology"/>
<dbReference type="PANTHER" id="PTHR33778:SF1">
    <property type="entry name" value="MAGNESIUM TRANSPORTER YHID-RELATED"/>
    <property type="match status" value="1"/>
</dbReference>
<keyword evidence="5 7" id="KW-1133">Transmembrane helix</keyword>
<keyword evidence="3" id="KW-1003">Cell membrane</keyword>
<evidence type="ECO:0000256" key="4">
    <source>
        <dbReference type="ARBA" id="ARBA00022692"/>
    </source>
</evidence>
<dbReference type="Proteomes" id="UP000050909">
    <property type="component" value="Unassembled WGS sequence"/>
</dbReference>
<evidence type="ECO:0000256" key="3">
    <source>
        <dbReference type="ARBA" id="ARBA00022475"/>
    </source>
</evidence>
<keyword evidence="4 7" id="KW-0812">Transmembrane</keyword>
<comment type="similarity">
    <text evidence="2">Belongs to the MgtC/SapB family.</text>
</comment>
<feature type="transmembrane region" description="Helical" evidence="7">
    <location>
        <begin position="77"/>
        <end position="95"/>
    </location>
</feature>
<dbReference type="PRINTS" id="PR01837">
    <property type="entry name" value="MGTCSAPBPROT"/>
</dbReference>
<dbReference type="PANTHER" id="PTHR33778">
    <property type="entry name" value="PROTEIN MGTC"/>
    <property type="match status" value="1"/>
</dbReference>
<dbReference type="Pfam" id="PF02308">
    <property type="entry name" value="MgtC"/>
    <property type="match status" value="1"/>
</dbReference>
<dbReference type="AlphaFoldDB" id="A0A0R1GW91"/>
<keyword evidence="6 7" id="KW-0472">Membrane</keyword>
<sequence>MGDNLMFIQDMEWLLRVVVAALCGMAIGYERAIQRKSAGIRTHIVVATAAALFMIISKYGFYDILRTQGVDLDPSRVAAQIVSGISFLGAGAILVRKEQISGLTTAAGIWATAAIGTAIGAGMYFVGVSLTLFIVLIQFVFHDDTLLNKFILQVHVHMQIEAENRPDIQQIITQCLEQNDVNSINMRIISITKDVIAIQIDGVTRNNYNQNEVMIGMEKTAGIISVKTISNSK</sequence>
<feature type="transmembrane region" description="Helical" evidence="7">
    <location>
        <begin position="107"/>
        <end position="140"/>
    </location>
</feature>
<dbReference type="EMBL" id="AZCV01000002">
    <property type="protein sequence ID" value="KRK38254.1"/>
    <property type="molecule type" value="Genomic_DNA"/>
</dbReference>
<accession>A0A0R1GW91</accession>
<feature type="domain" description="MgtC/SapB/SrpB/YhiD N-terminal" evidence="8">
    <location>
        <begin position="18"/>
        <end position="141"/>
    </location>
</feature>
<reference evidence="9 10" key="1">
    <citation type="journal article" date="2015" name="Genome Announc.">
        <title>Expanding the biotechnology potential of lactobacilli through comparative genomics of 213 strains and associated genera.</title>
        <authorList>
            <person name="Sun Z."/>
            <person name="Harris H.M."/>
            <person name="McCann A."/>
            <person name="Guo C."/>
            <person name="Argimon S."/>
            <person name="Zhang W."/>
            <person name="Yang X."/>
            <person name="Jeffery I.B."/>
            <person name="Cooney J.C."/>
            <person name="Kagawa T.F."/>
            <person name="Liu W."/>
            <person name="Song Y."/>
            <person name="Salvetti E."/>
            <person name="Wrobel A."/>
            <person name="Rasinkangas P."/>
            <person name="Parkhill J."/>
            <person name="Rea M.C."/>
            <person name="O'Sullivan O."/>
            <person name="Ritari J."/>
            <person name="Douillard F.P."/>
            <person name="Paul Ross R."/>
            <person name="Yang R."/>
            <person name="Briner A.E."/>
            <person name="Felis G.E."/>
            <person name="de Vos W.M."/>
            <person name="Barrangou R."/>
            <person name="Klaenhammer T.R."/>
            <person name="Caufield P.W."/>
            <person name="Cui Y."/>
            <person name="Zhang H."/>
            <person name="O'Toole P.W."/>
        </authorList>
    </citation>
    <scope>NUCLEOTIDE SEQUENCE [LARGE SCALE GENOMIC DNA]</scope>
    <source>
        <strain evidence="9 10">DSM 20534</strain>
    </source>
</reference>
<evidence type="ECO:0000313" key="9">
    <source>
        <dbReference type="EMBL" id="KRK38254.1"/>
    </source>
</evidence>
<name>A0A0R1GW91_9LACO</name>
<evidence type="ECO:0000256" key="7">
    <source>
        <dbReference type="SAM" id="Phobius"/>
    </source>
</evidence>
<comment type="subcellular location">
    <subcellularLocation>
        <location evidence="1">Cell membrane</location>
        <topology evidence="1">Multi-pass membrane protein</topology>
    </subcellularLocation>
</comment>
<dbReference type="PATRIC" id="fig|1423722.3.peg.1052"/>
<keyword evidence="10" id="KW-1185">Reference proteome</keyword>
<comment type="caution">
    <text evidence="9">The sequence shown here is derived from an EMBL/GenBank/DDBJ whole genome shotgun (WGS) entry which is preliminary data.</text>
</comment>
<evidence type="ECO:0000256" key="5">
    <source>
        <dbReference type="ARBA" id="ARBA00022989"/>
    </source>
</evidence>
<gene>
    <name evidence="9" type="ORF">FC62_GL001035</name>
</gene>
<evidence type="ECO:0000313" key="10">
    <source>
        <dbReference type="Proteomes" id="UP000050909"/>
    </source>
</evidence>
<evidence type="ECO:0000256" key="2">
    <source>
        <dbReference type="ARBA" id="ARBA00009298"/>
    </source>
</evidence>
<dbReference type="GO" id="GO:0005886">
    <property type="term" value="C:plasma membrane"/>
    <property type="evidence" value="ECO:0007669"/>
    <property type="project" value="UniProtKB-SubCell"/>
</dbReference>
<dbReference type="InterPro" id="IPR003416">
    <property type="entry name" value="MgtC/SapB/SrpB/YhiD_fam"/>
</dbReference>
<evidence type="ECO:0000259" key="8">
    <source>
        <dbReference type="Pfam" id="PF02308"/>
    </source>
</evidence>
<feature type="transmembrane region" description="Helical" evidence="7">
    <location>
        <begin position="13"/>
        <end position="32"/>
    </location>
</feature>
<evidence type="ECO:0000256" key="6">
    <source>
        <dbReference type="ARBA" id="ARBA00023136"/>
    </source>
</evidence>
<evidence type="ECO:0000256" key="1">
    <source>
        <dbReference type="ARBA" id="ARBA00004651"/>
    </source>
</evidence>
<protein>
    <submittedName>
        <fullName evidence="9">Mg2+ transporter</fullName>
    </submittedName>
</protein>